<accession>A0ABR1S5D6</accession>
<feature type="compositionally biased region" description="Basic and acidic residues" evidence="9">
    <location>
        <begin position="41"/>
        <end position="56"/>
    </location>
</feature>
<comment type="caution">
    <text evidence="11">The sequence shown here is derived from an EMBL/GenBank/DDBJ whole genome shotgun (WGS) entry which is preliminary data.</text>
</comment>
<sequence>CFSYETRISFLLVMDKFVTRKPKPDPAGQRPAASDQPTNKAKPEERPAKRVKREVSDTDGDSDGDPLDRTSFKPTPVVRREDTTDSVYDGNPHSELELESGRPTAIESSLPEIKFDQDAIEEYETFRASQGDQPDDDSTASRFVKREWVKGKSSLYVDAFNLALSTVLDDESHLFDANEKTLFDNWANLSYEAQYLYVRLFLRKTATWYRIGRLGYHDDIGDTERAVQELQRPRDLPAAPSRAQPIDENSSTQFVDEEHKLKDLFQFADNSDDFIDTVEEAVSLLSLEELKGLAKDAKVQGKNKSDIAKSICRMSNRQAGLMSLGLRRSSTHGSVDSPENRTPERDSPGIGNPTDSNRNQHFLDKILAITGPCIRLSLPVFKLFERVHLVFYRSTLWTEKSLTAIILAKIAWRNFPQYIVSRSTNIFASRDHLLEFETAMRTEFAVDSVLEFNGPTGEDGYRKVLDLFDKIYPRWKLLLAQEQEKEDRVYESGEGTYLRRFSPVHPYTRIIHKAAYVLGRQKEHLKEHSLLVELLEQRLFHPARRGSWYQRKALLEEHYMFALDRDPASTNEEAQKKHWRRIAASTCEMALEDPDCHLKYHYDLQKRLLKLEKRLKIPKRLQHDFGHVRLKKPEEHFVEGIQLKKDDVVGKKGRAASTKTIWVDEAEGGGECSVEAMCLSWYRDQGWKGYHAEGGIVRTLFAYLFFDILFLYIPNVFQTAYQTCPLDLHTDSFYPTRASEINHRLVEIANGEAARLVEEVDTRERERRTCVVGLNWDYELPDLLELVTCFDGAALATICKVMAQEYGQRGGGLPDLILWRSTPQKEVMFAEVKSANDRLSDTQRLWIHVLTGAGVKVALTNAMAKETREI</sequence>
<feature type="non-terminal residue" evidence="11">
    <location>
        <position position="1"/>
    </location>
</feature>
<feature type="region of interest" description="Disordered" evidence="9">
    <location>
        <begin position="327"/>
        <end position="357"/>
    </location>
</feature>
<dbReference type="EMBL" id="JAQQWI010000007">
    <property type="protein sequence ID" value="KAK8027070.1"/>
    <property type="molecule type" value="Genomic_DNA"/>
</dbReference>
<evidence type="ECO:0000313" key="12">
    <source>
        <dbReference type="Proteomes" id="UP001396898"/>
    </source>
</evidence>
<protein>
    <recommendedName>
        <fullName evidence="8">Fanconi-associated nuclease</fullName>
        <ecNumber evidence="8">3.1.4.1</ecNumber>
    </recommendedName>
</protein>
<dbReference type="Proteomes" id="UP001396898">
    <property type="component" value="Unassembled WGS sequence"/>
</dbReference>
<evidence type="ECO:0000259" key="10">
    <source>
        <dbReference type="SMART" id="SM00990"/>
    </source>
</evidence>
<comment type="similarity">
    <text evidence="2 8">Belongs to the FAN1 family.</text>
</comment>
<proteinExistence type="inferred from homology"/>
<evidence type="ECO:0000256" key="4">
    <source>
        <dbReference type="ARBA" id="ARBA00022723"/>
    </source>
</evidence>
<dbReference type="CDD" id="cd22326">
    <property type="entry name" value="FAN1-like"/>
    <property type="match status" value="1"/>
</dbReference>
<comment type="catalytic activity">
    <reaction evidence="1 8">
        <text>Hydrolytically removes 5'-nucleotides successively from the 3'-hydroxy termini of 3'-hydroxy-terminated oligonucleotides.</text>
        <dbReference type="EC" id="3.1.4.1"/>
    </reaction>
</comment>
<dbReference type="InterPro" id="IPR049132">
    <property type="entry name" value="FAN1-like_euk"/>
</dbReference>
<dbReference type="PANTHER" id="PTHR15749">
    <property type="entry name" value="FANCONI-ASSOCIATED NUCLEASE 1"/>
    <property type="match status" value="1"/>
</dbReference>
<evidence type="ECO:0000313" key="11">
    <source>
        <dbReference type="EMBL" id="KAK8027070.1"/>
    </source>
</evidence>
<reference evidence="11 12" key="1">
    <citation type="submission" date="2023-01" db="EMBL/GenBank/DDBJ databases">
        <title>Analysis of 21 Apiospora genomes using comparative genomics revels a genus with tremendous synthesis potential of carbohydrate active enzymes and secondary metabolites.</title>
        <authorList>
            <person name="Sorensen T."/>
        </authorList>
    </citation>
    <scope>NUCLEOTIDE SEQUENCE [LARGE SCALE GENOMIC DNA]</scope>
    <source>
        <strain evidence="11 12">CBS 20057</strain>
    </source>
</reference>
<evidence type="ECO:0000256" key="2">
    <source>
        <dbReference type="ARBA" id="ARBA00005533"/>
    </source>
</evidence>
<name>A0ABR1S5D6_9PEZI</name>
<keyword evidence="12" id="KW-1185">Reference proteome</keyword>
<keyword evidence="8" id="KW-0539">Nucleus</keyword>
<feature type="compositionally biased region" description="Basic and acidic residues" evidence="9">
    <location>
        <begin position="338"/>
        <end position="347"/>
    </location>
</feature>
<keyword evidence="8" id="KW-0234">DNA repair</keyword>
<dbReference type="PANTHER" id="PTHR15749:SF4">
    <property type="entry name" value="FANCONI-ASSOCIATED NUCLEASE 1"/>
    <property type="match status" value="1"/>
</dbReference>
<evidence type="ECO:0000256" key="5">
    <source>
        <dbReference type="ARBA" id="ARBA00022801"/>
    </source>
</evidence>
<dbReference type="EC" id="3.1.4.1" evidence="8"/>
<gene>
    <name evidence="11" type="ORF">PG991_004126</name>
</gene>
<evidence type="ECO:0000256" key="3">
    <source>
        <dbReference type="ARBA" id="ARBA00022722"/>
    </source>
</evidence>
<comment type="subcellular location">
    <subcellularLocation>
        <location evidence="8">Nucleus</location>
    </subcellularLocation>
</comment>
<comment type="cofactor">
    <cofactor evidence="8">
        <name>Mg(2+)</name>
        <dbReference type="ChEBI" id="CHEBI:18420"/>
    </cofactor>
    <cofactor evidence="8">
        <name>Mn(2+)</name>
        <dbReference type="ChEBI" id="CHEBI:29035"/>
    </cofactor>
</comment>
<dbReference type="Pfam" id="PF21315">
    <property type="entry name" value="FAN1_HTH"/>
    <property type="match status" value="1"/>
</dbReference>
<dbReference type="InterPro" id="IPR049125">
    <property type="entry name" value="FAN1-like_WH"/>
</dbReference>
<dbReference type="SMART" id="SM00990">
    <property type="entry name" value="VRR_NUC"/>
    <property type="match status" value="1"/>
</dbReference>
<keyword evidence="7 8" id="KW-0464">Manganese</keyword>
<evidence type="ECO:0000256" key="7">
    <source>
        <dbReference type="ARBA" id="ARBA00023211"/>
    </source>
</evidence>
<evidence type="ECO:0000256" key="1">
    <source>
        <dbReference type="ARBA" id="ARBA00000983"/>
    </source>
</evidence>
<dbReference type="Pfam" id="PF08774">
    <property type="entry name" value="VRR_NUC"/>
    <property type="match status" value="1"/>
</dbReference>
<keyword evidence="4 8" id="KW-0479">Metal-binding</keyword>
<evidence type="ECO:0000256" key="8">
    <source>
        <dbReference type="RuleBase" id="RU365033"/>
    </source>
</evidence>
<keyword evidence="5 8" id="KW-0378">Hydrolase</keyword>
<feature type="region of interest" description="Disordered" evidence="9">
    <location>
        <begin position="20"/>
        <end position="111"/>
    </location>
</feature>
<dbReference type="InterPro" id="IPR014883">
    <property type="entry name" value="VRR_NUC"/>
</dbReference>
<dbReference type="InterPro" id="IPR033315">
    <property type="entry name" value="Fan1-like"/>
</dbReference>
<dbReference type="InterPro" id="IPR049126">
    <property type="entry name" value="FAN1-like_TPR"/>
</dbReference>
<evidence type="ECO:0000256" key="6">
    <source>
        <dbReference type="ARBA" id="ARBA00022842"/>
    </source>
</evidence>
<comment type="function">
    <text evidence="8">Nuclease required for the repair of DNA interstrand cross-links (ICL). Acts as a 5'-3' exonuclease that anchors at a cut end of DNA and cleaves DNA successively at every third nucleotide, allowing to excise an ICL from one strand through flanking incisions.</text>
</comment>
<keyword evidence="6 8" id="KW-0460">Magnesium</keyword>
<feature type="domain" description="VRR-NUC" evidence="10">
    <location>
        <begin position="748"/>
        <end position="864"/>
    </location>
</feature>
<dbReference type="InterPro" id="IPR011856">
    <property type="entry name" value="tRNA_endonuc-like_dom_sf"/>
</dbReference>
<dbReference type="Pfam" id="PF21170">
    <property type="entry name" value="FAN1_TPR"/>
    <property type="match status" value="1"/>
</dbReference>
<keyword evidence="8" id="KW-0227">DNA damage</keyword>
<evidence type="ECO:0000256" key="9">
    <source>
        <dbReference type="SAM" id="MobiDB-lite"/>
    </source>
</evidence>
<keyword evidence="3 8" id="KW-0540">Nuclease</keyword>
<organism evidence="11 12">
    <name type="scientific">Apiospora marii</name>
    <dbReference type="NCBI Taxonomy" id="335849"/>
    <lineage>
        <taxon>Eukaryota</taxon>
        <taxon>Fungi</taxon>
        <taxon>Dikarya</taxon>
        <taxon>Ascomycota</taxon>
        <taxon>Pezizomycotina</taxon>
        <taxon>Sordariomycetes</taxon>
        <taxon>Xylariomycetidae</taxon>
        <taxon>Amphisphaeriales</taxon>
        <taxon>Apiosporaceae</taxon>
        <taxon>Apiospora</taxon>
    </lineage>
</organism>
<dbReference type="Gene3D" id="3.40.1350.10">
    <property type="match status" value="1"/>
</dbReference>